<evidence type="ECO:0000313" key="3">
    <source>
        <dbReference type="EMBL" id="MCO6415423.1"/>
    </source>
</evidence>
<dbReference type="InterPro" id="IPR052513">
    <property type="entry name" value="Thioester_dehydratase-like"/>
</dbReference>
<organism evidence="3 4">
    <name type="scientific">Siccirubricoccus soli</name>
    <dbReference type="NCBI Taxonomy" id="2899147"/>
    <lineage>
        <taxon>Bacteria</taxon>
        <taxon>Pseudomonadati</taxon>
        <taxon>Pseudomonadota</taxon>
        <taxon>Alphaproteobacteria</taxon>
        <taxon>Acetobacterales</taxon>
        <taxon>Roseomonadaceae</taxon>
        <taxon>Siccirubricoccus</taxon>
    </lineage>
</organism>
<evidence type="ECO:0000313" key="4">
    <source>
        <dbReference type="Proteomes" id="UP001523392"/>
    </source>
</evidence>
<reference evidence="3 4" key="1">
    <citation type="submission" date="2021-12" db="EMBL/GenBank/DDBJ databases">
        <title>Siccirubricoccus leaddurans sp. nov., a high concentration Zn2+ tolerance bacterium.</title>
        <authorList>
            <person name="Cao Y."/>
        </authorList>
    </citation>
    <scope>NUCLEOTIDE SEQUENCE [LARGE SCALE GENOMIC DNA]</scope>
    <source>
        <strain evidence="3 4">KC 17139</strain>
    </source>
</reference>
<feature type="domain" description="ChsH2 C-terminal OB-fold" evidence="1">
    <location>
        <begin position="58"/>
        <end position="116"/>
    </location>
</feature>
<keyword evidence="4" id="KW-1185">Reference proteome</keyword>
<sequence length="135" mass="14935">MAAKERAIPAPGVNPETAPFWEAAKQGKFLIKKCTACNKVHWYPRACCPFCMSATTEWVESRGTGKIYSVSVMKRAPEVYAIAYVTLDDGPTMMTNIVECDFDKVAIGDKVQITWRPTQGDGKEDAPPYPVFKPA</sequence>
<dbReference type="Pfam" id="PF12172">
    <property type="entry name" value="zf-ChsH2"/>
    <property type="match status" value="1"/>
</dbReference>
<dbReference type="Pfam" id="PF01796">
    <property type="entry name" value="OB_ChsH2_C"/>
    <property type="match status" value="1"/>
</dbReference>
<dbReference type="RefSeq" id="WP_252952022.1">
    <property type="nucleotide sequence ID" value="NZ_JAFIRR010000025.1"/>
</dbReference>
<dbReference type="InterPro" id="IPR002878">
    <property type="entry name" value="ChsH2_C"/>
</dbReference>
<dbReference type="Proteomes" id="UP001523392">
    <property type="component" value="Unassembled WGS sequence"/>
</dbReference>
<dbReference type="InterPro" id="IPR022002">
    <property type="entry name" value="ChsH2_Znr"/>
</dbReference>
<dbReference type="InterPro" id="IPR012340">
    <property type="entry name" value="NA-bd_OB-fold"/>
</dbReference>
<dbReference type="PANTHER" id="PTHR34075:SF5">
    <property type="entry name" value="BLR3430 PROTEIN"/>
    <property type="match status" value="1"/>
</dbReference>
<feature type="domain" description="ChsH2 rubredoxin-like zinc ribbon" evidence="2">
    <location>
        <begin position="21"/>
        <end position="54"/>
    </location>
</feature>
<comment type="caution">
    <text evidence="3">The sequence shown here is derived from an EMBL/GenBank/DDBJ whole genome shotgun (WGS) entry which is preliminary data.</text>
</comment>
<evidence type="ECO:0000259" key="1">
    <source>
        <dbReference type="Pfam" id="PF01796"/>
    </source>
</evidence>
<proteinExistence type="predicted"/>
<evidence type="ECO:0000259" key="2">
    <source>
        <dbReference type="Pfam" id="PF12172"/>
    </source>
</evidence>
<dbReference type="EMBL" id="JAFIRR010000025">
    <property type="protein sequence ID" value="MCO6415423.1"/>
    <property type="molecule type" value="Genomic_DNA"/>
</dbReference>
<dbReference type="PANTHER" id="PTHR34075">
    <property type="entry name" value="BLR3430 PROTEIN"/>
    <property type="match status" value="1"/>
</dbReference>
<gene>
    <name evidence="3" type="ORF">JYK14_04425</name>
</gene>
<accession>A0ABT1D0I5</accession>
<dbReference type="Gene3D" id="6.10.30.10">
    <property type="match status" value="1"/>
</dbReference>
<protein>
    <submittedName>
        <fullName evidence="3">OB-fold domain-containing protein</fullName>
    </submittedName>
</protein>
<dbReference type="SUPFAM" id="SSF50249">
    <property type="entry name" value="Nucleic acid-binding proteins"/>
    <property type="match status" value="1"/>
</dbReference>
<name>A0ABT1D0I5_9PROT</name>